<comment type="similarity">
    <text evidence="1">Belongs to the arylamine N-acetyltransferase family.</text>
</comment>
<dbReference type="Pfam" id="PF00797">
    <property type="entry name" value="Acetyltransf_2"/>
    <property type="match status" value="1"/>
</dbReference>
<dbReference type="InterPro" id="IPR001447">
    <property type="entry name" value="Arylamine_N-AcTrfase"/>
</dbReference>
<dbReference type="GO" id="GO:0004060">
    <property type="term" value="F:arylamine N-acetyltransferase activity"/>
    <property type="evidence" value="ECO:0007669"/>
    <property type="project" value="UniProtKB-EC"/>
</dbReference>
<dbReference type="VEuPathDB" id="VectorBase:BGLB019888"/>
<organism evidence="4 5">
    <name type="scientific">Biomphalaria glabrata</name>
    <name type="common">Bloodfluke planorb</name>
    <name type="synonym">Freshwater snail</name>
    <dbReference type="NCBI Taxonomy" id="6526"/>
    <lineage>
        <taxon>Eukaryota</taxon>
        <taxon>Metazoa</taxon>
        <taxon>Spiralia</taxon>
        <taxon>Lophotrochozoa</taxon>
        <taxon>Mollusca</taxon>
        <taxon>Gastropoda</taxon>
        <taxon>Heterobranchia</taxon>
        <taxon>Euthyneura</taxon>
        <taxon>Panpulmonata</taxon>
        <taxon>Hygrophila</taxon>
        <taxon>Lymnaeoidea</taxon>
        <taxon>Planorbidae</taxon>
        <taxon>Biomphalaria</taxon>
    </lineage>
</organism>
<dbReference type="VEuPathDB" id="VectorBase:BGLAX_041959"/>
<dbReference type="PANTHER" id="PTHR11786:SF0">
    <property type="entry name" value="ARYLAMINE N-ACETYLTRANSFERASE 4-RELATED"/>
    <property type="match status" value="1"/>
</dbReference>
<dbReference type="EC" id="2.3.1.5" evidence="2"/>
<name>A0A2C9KHX5_BIOGL</name>
<dbReference type="AlphaFoldDB" id="A0A2C9KHX5"/>
<evidence type="ECO:0000256" key="2">
    <source>
        <dbReference type="ARBA" id="ARBA00012701"/>
    </source>
</evidence>
<feature type="region of interest" description="Disordered" evidence="3">
    <location>
        <begin position="183"/>
        <end position="203"/>
    </location>
</feature>
<sequence>MSLLTKEEALYFIENVLQVKDIPKSAIKDLPTEEKFNFLHTILSRFLETEPFQSITLMAVDLDKRRRPTWREIKTDIFACRGGLCYSQNAFMFALLTAIGLEVSMTRATWPCAENQPNNHLCLLLHGLAFPDVDHLVDIGAGYSLPRVISLGFEKESPEFTDSFQTYKIAKESESKCVFNLKNKRSPRSNNTEPADDQDVEVKEGSSLRILPNKVDEWSVCYYFNPLDRYKDLEPLYPDFDNVFTDPTKLLFHRSPRCMHWPGGEFLGIVELEFITEDEKHTLIKKHISQILRADDKANDTGIERAPLEECNNKRNVMDALVAMYATYFPQFESGEVRAAIENWKAITNDTGRELIKVEHLCQEHLSNLSLEDKHQASL</sequence>
<dbReference type="OrthoDB" id="6145936at2759"/>
<dbReference type="Proteomes" id="UP000076420">
    <property type="component" value="Unassembled WGS sequence"/>
</dbReference>
<dbReference type="InterPro" id="IPR038765">
    <property type="entry name" value="Papain-like_cys_pep_sf"/>
</dbReference>
<reference evidence="4" key="1">
    <citation type="submission" date="2020-05" db="UniProtKB">
        <authorList>
            <consortium name="EnsemblMetazoa"/>
        </authorList>
    </citation>
    <scope>IDENTIFICATION</scope>
    <source>
        <strain evidence="4">BB02</strain>
    </source>
</reference>
<evidence type="ECO:0000313" key="4">
    <source>
        <dbReference type="EnsemblMetazoa" id="BGLB019888-PA"/>
    </source>
</evidence>
<protein>
    <recommendedName>
        <fullName evidence="2">arylamine N-acetyltransferase</fullName>
        <ecNumber evidence="2">2.3.1.5</ecNumber>
    </recommendedName>
</protein>
<dbReference type="Gene3D" id="3.30.2140.20">
    <property type="match status" value="1"/>
</dbReference>
<dbReference type="InterPro" id="IPR053710">
    <property type="entry name" value="Arylamine_NAT_domain_sf"/>
</dbReference>
<evidence type="ECO:0000313" key="5">
    <source>
        <dbReference type="Proteomes" id="UP000076420"/>
    </source>
</evidence>
<gene>
    <name evidence="4" type="primary">106068314</name>
</gene>
<evidence type="ECO:0000256" key="3">
    <source>
        <dbReference type="SAM" id="MobiDB-lite"/>
    </source>
</evidence>
<dbReference type="PANTHER" id="PTHR11786">
    <property type="entry name" value="N-HYDROXYARYLAMINE O-ACETYLTRANSFERASE"/>
    <property type="match status" value="1"/>
</dbReference>
<dbReference type="KEGG" id="bgt:106068314"/>
<proteinExistence type="inferred from homology"/>
<dbReference type="SUPFAM" id="SSF54001">
    <property type="entry name" value="Cysteine proteinases"/>
    <property type="match status" value="1"/>
</dbReference>
<accession>A0A2C9KHX5</accession>
<dbReference type="EnsemblMetazoa" id="BGLB019888-RA">
    <property type="protein sequence ID" value="BGLB019888-PA"/>
    <property type="gene ID" value="BGLB019888"/>
</dbReference>
<evidence type="ECO:0000256" key="1">
    <source>
        <dbReference type="ARBA" id="ARBA00006547"/>
    </source>
</evidence>